<dbReference type="NCBIfam" id="TIGR04056">
    <property type="entry name" value="OMP_RagA_SusC"/>
    <property type="match status" value="1"/>
</dbReference>
<accession>A0A1G9IG31</accession>
<evidence type="ECO:0000256" key="7">
    <source>
        <dbReference type="PROSITE-ProRule" id="PRU01360"/>
    </source>
</evidence>
<evidence type="ECO:0000259" key="8">
    <source>
        <dbReference type="Pfam" id="PF07715"/>
    </source>
</evidence>
<reference evidence="10 11" key="1">
    <citation type="submission" date="2016-10" db="EMBL/GenBank/DDBJ databases">
        <authorList>
            <person name="de Groot N.N."/>
        </authorList>
    </citation>
    <scope>NUCLEOTIDE SEQUENCE [LARGE SCALE GENOMIC DNA]</scope>
    <source>
        <strain evidence="10 11">DSM 21668</strain>
    </source>
</reference>
<dbReference type="InterPro" id="IPR008969">
    <property type="entry name" value="CarboxyPept-like_regulatory"/>
</dbReference>
<dbReference type="InterPro" id="IPR037066">
    <property type="entry name" value="Plug_dom_sf"/>
</dbReference>
<evidence type="ECO:0000256" key="3">
    <source>
        <dbReference type="ARBA" id="ARBA00022452"/>
    </source>
</evidence>
<dbReference type="InterPro" id="IPR039426">
    <property type="entry name" value="TonB-dep_rcpt-like"/>
</dbReference>
<gene>
    <name evidence="10" type="ORF">SAMN04488090_0468</name>
</gene>
<proteinExistence type="inferred from homology"/>
<dbReference type="GO" id="GO:0009279">
    <property type="term" value="C:cell outer membrane"/>
    <property type="evidence" value="ECO:0007669"/>
    <property type="project" value="UniProtKB-SubCell"/>
</dbReference>
<keyword evidence="6 7" id="KW-0998">Cell outer membrane</keyword>
<evidence type="ECO:0000313" key="10">
    <source>
        <dbReference type="EMBL" id="SDL24211.1"/>
    </source>
</evidence>
<dbReference type="Gene3D" id="3.55.50.30">
    <property type="match status" value="1"/>
</dbReference>
<dbReference type="RefSeq" id="WP_093197195.1">
    <property type="nucleotide sequence ID" value="NZ_FNGS01000001.1"/>
</dbReference>
<keyword evidence="4 7" id="KW-0812">Transmembrane</keyword>
<dbReference type="EMBL" id="FNGS01000001">
    <property type="protein sequence ID" value="SDL24211.1"/>
    <property type="molecule type" value="Genomic_DNA"/>
</dbReference>
<evidence type="ECO:0000256" key="4">
    <source>
        <dbReference type="ARBA" id="ARBA00022692"/>
    </source>
</evidence>
<dbReference type="SUPFAM" id="SSF49464">
    <property type="entry name" value="Carboxypeptidase regulatory domain-like"/>
    <property type="match status" value="1"/>
</dbReference>
<dbReference type="InterPro" id="IPR032508">
    <property type="entry name" value="FecR_C"/>
</dbReference>
<keyword evidence="3 7" id="KW-1134">Transmembrane beta strand</keyword>
<evidence type="ECO:0000256" key="6">
    <source>
        <dbReference type="ARBA" id="ARBA00023237"/>
    </source>
</evidence>
<keyword evidence="2 7" id="KW-0813">Transport</keyword>
<organism evidence="10 11">
    <name type="scientific">Siphonobacter aquaeclarae</name>
    <dbReference type="NCBI Taxonomy" id="563176"/>
    <lineage>
        <taxon>Bacteria</taxon>
        <taxon>Pseudomonadati</taxon>
        <taxon>Bacteroidota</taxon>
        <taxon>Cytophagia</taxon>
        <taxon>Cytophagales</taxon>
        <taxon>Cytophagaceae</taxon>
        <taxon>Siphonobacter</taxon>
    </lineage>
</organism>
<dbReference type="SUPFAM" id="SSF56935">
    <property type="entry name" value="Porins"/>
    <property type="match status" value="1"/>
</dbReference>
<comment type="similarity">
    <text evidence="7">Belongs to the TonB-dependent receptor family.</text>
</comment>
<evidence type="ECO:0000256" key="5">
    <source>
        <dbReference type="ARBA" id="ARBA00023136"/>
    </source>
</evidence>
<dbReference type="NCBIfam" id="TIGR04057">
    <property type="entry name" value="SusC_RagA_signa"/>
    <property type="match status" value="1"/>
</dbReference>
<dbReference type="Pfam" id="PF16344">
    <property type="entry name" value="FecR_C"/>
    <property type="match status" value="1"/>
</dbReference>
<dbReference type="Gene3D" id="2.40.170.20">
    <property type="entry name" value="TonB-dependent receptor, beta-barrel domain"/>
    <property type="match status" value="1"/>
</dbReference>
<keyword evidence="5 7" id="KW-0472">Membrane</keyword>
<dbReference type="InterPro" id="IPR023996">
    <property type="entry name" value="TonB-dep_OMP_SusC/RagA"/>
</dbReference>
<dbReference type="Gene3D" id="2.60.40.1120">
    <property type="entry name" value="Carboxypeptidase-like, regulatory domain"/>
    <property type="match status" value="1"/>
</dbReference>
<evidence type="ECO:0000256" key="2">
    <source>
        <dbReference type="ARBA" id="ARBA00022448"/>
    </source>
</evidence>
<dbReference type="STRING" id="563176.SAMN04488090_0468"/>
<dbReference type="Pfam" id="PF07715">
    <property type="entry name" value="Plug"/>
    <property type="match status" value="1"/>
</dbReference>
<name>A0A1G9IG31_9BACT</name>
<dbReference type="Pfam" id="PF13715">
    <property type="entry name" value="CarbopepD_reg_2"/>
    <property type="match status" value="1"/>
</dbReference>
<evidence type="ECO:0000259" key="9">
    <source>
        <dbReference type="Pfam" id="PF16344"/>
    </source>
</evidence>
<dbReference type="Proteomes" id="UP000198901">
    <property type="component" value="Unassembled WGS sequence"/>
</dbReference>
<feature type="domain" description="Protein FecR C-terminal" evidence="9">
    <location>
        <begin position="42"/>
        <end position="104"/>
    </location>
</feature>
<dbReference type="InterPro" id="IPR012910">
    <property type="entry name" value="Plug_dom"/>
</dbReference>
<evidence type="ECO:0000313" key="11">
    <source>
        <dbReference type="Proteomes" id="UP000198901"/>
    </source>
</evidence>
<dbReference type="Gene3D" id="2.170.130.10">
    <property type="entry name" value="TonB-dependent receptor, plug domain"/>
    <property type="match status" value="1"/>
</dbReference>
<sequence length="1177" mass="129828">MMRRLPPVRALSLCVLVGITPLMTHAQLYALSAQKARVFAHEVPLRDVLLQLKERYQVDILFEENQQLLVRGALLRDATLEQNLDHLLASTGLRYRKVKKDTYILKQAAPEVSFLAQRSNALPPEATPIRLSPARTELIVAIPPVKGKVTDRATGQPLVGVSVLLKGTGQGTSTNAAGEFTLSLAESQGILLVSSIGYQTEEIPLGGRTSLAISLAADTKALGEVVVTALGIKREQKALGYSVAQIDGAELSNVKSPNMLNALAGKVAGVNIVSTSTDAGSTALITIRGQSSISKDNQPLFVVDGIPVAPSLRTPNMAIGRSVTDYGSPIGDINPDDIESVTILKGASAAALYGSRAGSGVVLITTKTGSKARKGLGVTVNSTTMFDKIWQYPEFQNQFGTGDFPGTANTVQGSAWGPRLDVGMKKAQWNSPLDASGNRIPTDWVSYPNRISDFFRVGTTFTNNLAVTSNGEKGSFRLSYTNLSNNGVVPNTGLKRNSLDLAANYKLHDRVRISTNVGYTNNSSANRAAAYRESVTEILYKMPANVDLRPLRNYWKPGREGFEQFTYDPGNLDNPYLVAYEETNGYRRNRIIGNVQAFVDITKDLSLMVRTGMDFYAEEQDLKRPFSGKRTPLGGYYLNNLFFTEHNSDFLLSYKKTLTPDWQFSASVGANRMDQQSRSTATTAGSLVLPGIYNFSNAAAGTVTTLQNNTRKRINSIYGTAEVSYKNMLFLNVTGRNDWSSTLPSQNNSFFYPSFSLSSVVTDMLKMQSNVLTFAKVRANWSQVGSDTDPYQLYNTLLFDTDWGTVKRPNLDFALKNSLLKPEIATSYELGTDLRFFRGGRIGLEFTWYKTNNRNQIIKIPTTIAAGSSTRLVNAGNIQNEGIEIGVRAVPIDAVLRWEISANYTRNINKVIKLIDGLTEYSMGSADGDNIRYLLKEGTKIGDMYTPSWIKVPDGPYKGQPLLTSAGLLQRQTTYDYLGNYNPDFSVGFNNTFTYKNLTLNFLIDWRQGGKFYSYPMKTMILQGTSALTLRGRDAETGGLAWTDGERRQRNDGMIVQGYIANGDGTYRENTNILSASAYYDNLYNKYYERTTYDASFVKLREASLTYQFGKKVLSRLPVYNLSVSLIGRNLFNWTACDNGFDPETSMSVAEDGFRRGVGHWTLPGVRSYGFKLGFQF</sequence>
<dbReference type="InterPro" id="IPR023997">
    <property type="entry name" value="TonB-dep_OMP_SusC/RagA_CS"/>
</dbReference>
<dbReference type="PROSITE" id="PS52016">
    <property type="entry name" value="TONB_DEPENDENT_REC_3"/>
    <property type="match status" value="1"/>
</dbReference>
<dbReference type="InterPro" id="IPR036942">
    <property type="entry name" value="Beta-barrel_TonB_sf"/>
</dbReference>
<protein>
    <submittedName>
        <fullName evidence="10">TonB-linked outer membrane protein, SusC/RagA family</fullName>
    </submittedName>
</protein>
<dbReference type="AlphaFoldDB" id="A0A1G9IG31"/>
<comment type="subcellular location">
    <subcellularLocation>
        <location evidence="1 7">Cell outer membrane</location>
        <topology evidence="1 7">Multi-pass membrane protein</topology>
    </subcellularLocation>
</comment>
<keyword evidence="11" id="KW-1185">Reference proteome</keyword>
<feature type="domain" description="TonB-dependent receptor plug" evidence="8">
    <location>
        <begin position="238"/>
        <end position="361"/>
    </location>
</feature>
<evidence type="ECO:0000256" key="1">
    <source>
        <dbReference type="ARBA" id="ARBA00004571"/>
    </source>
</evidence>